<reference evidence="3 4" key="1">
    <citation type="submission" date="2020-03" db="EMBL/GenBank/DDBJ databases">
        <title>Draft genome sequence of environmentally isolated violet-colored cultures.</title>
        <authorList>
            <person name="Wilson H.S."/>
        </authorList>
    </citation>
    <scope>NUCLEOTIDE SEQUENCE [LARGE SCALE GENOMIC DNA]</scope>
    <source>
        <strain evidence="3 4">HSC-16F04</strain>
    </source>
</reference>
<dbReference type="RefSeq" id="WP_166829422.1">
    <property type="nucleotide sequence ID" value="NZ_JAAOLX010000011.1"/>
</dbReference>
<feature type="signal peptide" evidence="1">
    <location>
        <begin position="1"/>
        <end position="17"/>
    </location>
</feature>
<accession>A0ABX0L0R7</accession>
<feature type="chain" id="PRO_5045931986" description="SPOR domain-containing protein" evidence="1">
    <location>
        <begin position="18"/>
        <end position="283"/>
    </location>
</feature>
<comment type="caution">
    <text evidence="3">The sequence shown here is derived from an EMBL/GenBank/DDBJ whole genome shotgun (WGS) entry which is preliminary data.</text>
</comment>
<feature type="domain" description="SPOR" evidence="2">
    <location>
        <begin position="208"/>
        <end position="283"/>
    </location>
</feature>
<dbReference type="PANTHER" id="PTHR38731">
    <property type="entry name" value="LIPL45-RELATED LIPOPROTEIN-RELATED"/>
    <property type="match status" value="1"/>
</dbReference>
<name>A0ABX0L0R7_9NEIS</name>
<organism evidence="3 4">
    <name type="scientific">Iodobacter violaceini</name>
    <dbReference type="NCBI Taxonomy" id="3044271"/>
    <lineage>
        <taxon>Bacteria</taxon>
        <taxon>Pseudomonadati</taxon>
        <taxon>Pseudomonadota</taxon>
        <taxon>Betaproteobacteria</taxon>
        <taxon>Neisseriales</taxon>
        <taxon>Chitinibacteraceae</taxon>
        <taxon>Iodobacter</taxon>
    </lineage>
</organism>
<dbReference type="InterPro" id="IPR007730">
    <property type="entry name" value="SPOR-like_dom"/>
</dbReference>
<protein>
    <recommendedName>
        <fullName evidence="2">SPOR domain-containing protein</fullName>
    </recommendedName>
</protein>
<gene>
    <name evidence="3" type="ORF">HA050_18380</name>
</gene>
<keyword evidence="1" id="KW-0732">Signal</keyword>
<dbReference type="Gene3D" id="2.60.120.1440">
    <property type="match status" value="1"/>
</dbReference>
<dbReference type="InterPro" id="IPR036680">
    <property type="entry name" value="SPOR-like_sf"/>
</dbReference>
<dbReference type="PANTHER" id="PTHR38731:SF1">
    <property type="entry name" value="FECR PROTEIN DOMAIN-CONTAINING PROTEIN"/>
    <property type="match status" value="1"/>
</dbReference>
<dbReference type="Pfam" id="PF04773">
    <property type="entry name" value="FecR"/>
    <property type="match status" value="1"/>
</dbReference>
<evidence type="ECO:0000313" key="4">
    <source>
        <dbReference type="Proteomes" id="UP000712570"/>
    </source>
</evidence>
<proteinExistence type="predicted"/>
<evidence type="ECO:0000256" key="1">
    <source>
        <dbReference type="SAM" id="SignalP"/>
    </source>
</evidence>
<dbReference type="InterPro" id="IPR006860">
    <property type="entry name" value="FecR"/>
</dbReference>
<dbReference type="Pfam" id="PF05036">
    <property type="entry name" value="SPOR"/>
    <property type="match status" value="1"/>
</dbReference>
<dbReference type="Gene3D" id="3.30.70.1070">
    <property type="entry name" value="Sporulation related repeat"/>
    <property type="match status" value="1"/>
</dbReference>
<sequence>MRLALLMGLLLASLAHAGPAIVESVQLPAWVERSGIKKPLSPQLQLLPGDRITTGPGARVYLQLPEGSRVKLGENAHLSLDQLNEANGKDGSVFKAALKMVTGAFRFTTNALNKNSQREVKVTVAAVTAGIRGTDLWGKADSDKDVVCLLEGKISVAAEGRPQVELNEPLSFYIAPHDQEPLPVGKVEPEKLKKWAAETEIEGHAGALIKKGPWRITWANYASADEALVLYDSLQQAGYPVKIRSQARRYRVVLAGLTSEADARAVVSKVHAQFTTPLAEISH</sequence>
<evidence type="ECO:0000313" key="3">
    <source>
        <dbReference type="EMBL" id="NHQ88077.1"/>
    </source>
</evidence>
<keyword evidence="4" id="KW-1185">Reference proteome</keyword>
<dbReference type="PROSITE" id="PS51724">
    <property type="entry name" value="SPOR"/>
    <property type="match status" value="1"/>
</dbReference>
<dbReference type="EMBL" id="JAAOLX010000011">
    <property type="protein sequence ID" value="NHQ88077.1"/>
    <property type="molecule type" value="Genomic_DNA"/>
</dbReference>
<evidence type="ECO:0000259" key="2">
    <source>
        <dbReference type="PROSITE" id="PS51724"/>
    </source>
</evidence>
<dbReference type="Proteomes" id="UP000712570">
    <property type="component" value="Unassembled WGS sequence"/>
</dbReference>
<dbReference type="SUPFAM" id="SSF110997">
    <property type="entry name" value="Sporulation related repeat"/>
    <property type="match status" value="1"/>
</dbReference>